<comment type="caution">
    <text evidence="1">The sequence shown here is derived from an EMBL/GenBank/DDBJ whole genome shotgun (WGS) entry which is preliminary data.</text>
</comment>
<dbReference type="Proteomes" id="UP000777438">
    <property type="component" value="Unassembled WGS sequence"/>
</dbReference>
<protein>
    <submittedName>
        <fullName evidence="1">Uncharacterized protein</fullName>
    </submittedName>
</protein>
<dbReference type="AlphaFoldDB" id="A0A9P9AJB9"/>
<evidence type="ECO:0000313" key="2">
    <source>
        <dbReference type="Proteomes" id="UP000777438"/>
    </source>
</evidence>
<evidence type="ECO:0000313" key="1">
    <source>
        <dbReference type="EMBL" id="KAH6876896.1"/>
    </source>
</evidence>
<reference evidence="1 2" key="1">
    <citation type="journal article" date="2021" name="Nat. Commun.">
        <title>Genetic determinants of endophytism in the Arabidopsis root mycobiome.</title>
        <authorList>
            <person name="Mesny F."/>
            <person name="Miyauchi S."/>
            <person name="Thiergart T."/>
            <person name="Pickel B."/>
            <person name="Atanasova L."/>
            <person name="Karlsson M."/>
            <person name="Huettel B."/>
            <person name="Barry K.W."/>
            <person name="Haridas S."/>
            <person name="Chen C."/>
            <person name="Bauer D."/>
            <person name="Andreopoulos W."/>
            <person name="Pangilinan J."/>
            <person name="LaButti K."/>
            <person name="Riley R."/>
            <person name="Lipzen A."/>
            <person name="Clum A."/>
            <person name="Drula E."/>
            <person name="Henrissat B."/>
            <person name="Kohler A."/>
            <person name="Grigoriev I.V."/>
            <person name="Martin F.M."/>
            <person name="Hacquard S."/>
        </authorList>
    </citation>
    <scope>NUCLEOTIDE SEQUENCE [LARGE SCALE GENOMIC DNA]</scope>
    <source>
        <strain evidence="1 2">MPI-CAGE-CH-0241</strain>
    </source>
</reference>
<keyword evidence="2" id="KW-1185">Reference proteome</keyword>
<accession>A0A9P9AJB9</accession>
<proteinExistence type="predicted"/>
<gene>
    <name evidence="1" type="ORF">B0T10DRAFT_465010</name>
</gene>
<organism evidence="1 2">
    <name type="scientific">Thelonectria olida</name>
    <dbReference type="NCBI Taxonomy" id="1576542"/>
    <lineage>
        <taxon>Eukaryota</taxon>
        <taxon>Fungi</taxon>
        <taxon>Dikarya</taxon>
        <taxon>Ascomycota</taxon>
        <taxon>Pezizomycotina</taxon>
        <taxon>Sordariomycetes</taxon>
        <taxon>Hypocreomycetidae</taxon>
        <taxon>Hypocreales</taxon>
        <taxon>Nectriaceae</taxon>
        <taxon>Thelonectria</taxon>
    </lineage>
</organism>
<dbReference type="OrthoDB" id="5102889at2759"/>
<name>A0A9P9AJB9_9HYPO</name>
<dbReference type="EMBL" id="JAGPYM010000032">
    <property type="protein sequence ID" value="KAH6876896.1"/>
    <property type="molecule type" value="Genomic_DNA"/>
</dbReference>
<sequence length="203" mass="23583">MDSPTTPTQCKESSSPDNNTCQVTDALKGMTLSHPPLAPSILFDMLGGRTMKQFAMLDEEDRRDIFCQHLVADESIEVREYMDLDKLNATHSFLVFRKEFGNSKLGQQLTQEARRVFYEENDFFVWLDDLDDFLDDILPGEGRIDAAPVASLVRNIAVLVERHQCRCGNLTDFFQQARIFSNLDSITYEWRDCWERYDRHELE</sequence>